<protein>
    <submittedName>
        <fullName evidence="1">Uncharacterized protein</fullName>
    </submittedName>
</protein>
<dbReference type="AlphaFoldDB" id="A0A540LZM8"/>
<reference evidence="1 2" key="1">
    <citation type="journal article" date="2019" name="G3 (Bethesda)">
        <title>Sequencing of a Wild Apple (Malus baccata) Genome Unravels the Differences Between Cultivated and Wild Apple Species Regarding Disease Resistance and Cold Tolerance.</title>
        <authorList>
            <person name="Chen X."/>
        </authorList>
    </citation>
    <scope>NUCLEOTIDE SEQUENCE [LARGE SCALE GENOMIC DNA]</scope>
    <source>
        <strain evidence="2">cv. Shandingzi</strain>
        <tissue evidence="1">Leaves</tissue>
    </source>
</reference>
<proteinExistence type="predicted"/>
<evidence type="ECO:0000313" key="2">
    <source>
        <dbReference type="Proteomes" id="UP000315295"/>
    </source>
</evidence>
<gene>
    <name evidence="1" type="ORF">C1H46_022503</name>
</gene>
<organism evidence="1 2">
    <name type="scientific">Malus baccata</name>
    <name type="common">Siberian crab apple</name>
    <name type="synonym">Pyrus baccata</name>
    <dbReference type="NCBI Taxonomy" id="106549"/>
    <lineage>
        <taxon>Eukaryota</taxon>
        <taxon>Viridiplantae</taxon>
        <taxon>Streptophyta</taxon>
        <taxon>Embryophyta</taxon>
        <taxon>Tracheophyta</taxon>
        <taxon>Spermatophyta</taxon>
        <taxon>Magnoliopsida</taxon>
        <taxon>eudicotyledons</taxon>
        <taxon>Gunneridae</taxon>
        <taxon>Pentapetalae</taxon>
        <taxon>rosids</taxon>
        <taxon>fabids</taxon>
        <taxon>Rosales</taxon>
        <taxon>Rosaceae</taxon>
        <taxon>Amygdaloideae</taxon>
        <taxon>Maleae</taxon>
        <taxon>Malus</taxon>
    </lineage>
</organism>
<accession>A0A540LZM8</accession>
<dbReference type="EMBL" id="VIEB01000406">
    <property type="protein sequence ID" value="TQD91898.1"/>
    <property type="molecule type" value="Genomic_DNA"/>
</dbReference>
<dbReference type="Proteomes" id="UP000315295">
    <property type="component" value="Unassembled WGS sequence"/>
</dbReference>
<comment type="caution">
    <text evidence="1">The sequence shown here is derived from an EMBL/GenBank/DDBJ whole genome shotgun (WGS) entry which is preliminary data.</text>
</comment>
<name>A0A540LZM8_MALBA</name>
<sequence>MLVQRKSGRTKIPSIIKLKSLPVKHGGYSVSNTNGQQCALSRLGPQLMAIAPRRLAAAFCNSSHLQCVRSLSPLRFGNSYSSFVPSVSSGMPRTCL</sequence>
<keyword evidence="2" id="KW-1185">Reference proteome</keyword>
<evidence type="ECO:0000313" key="1">
    <source>
        <dbReference type="EMBL" id="TQD91898.1"/>
    </source>
</evidence>